<dbReference type="Proteomes" id="UP001062846">
    <property type="component" value="Chromosome 8"/>
</dbReference>
<comment type="caution">
    <text evidence="1">The sequence shown here is derived from an EMBL/GenBank/DDBJ whole genome shotgun (WGS) entry which is preliminary data.</text>
</comment>
<gene>
    <name evidence="1" type="ORF">RHMOL_Rhmol08G0184500</name>
</gene>
<reference evidence="1" key="1">
    <citation type="submission" date="2022-02" db="EMBL/GenBank/DDBJ databases">
        <title>Plant Genome Project.</title>
        <authorList>
            <person name="Zhang R.-G."/>
        </authorList>
    </citation>
    <scope>NUCLEOTIDE SEQUENCE</scope>
    <source>
        <strain evidence="1">AT1</strain>
    </source>
</reference>
<sequence length="57" mass="6509">MNRWCWPQQRNPSILEITRSTLVTFILDPTSVDSVVWNLTTSGVYTVKSVLVLCPQN</sequence>
<name>A0ACC0MRR3_RHOML</name>
<evidence type="ECO:0000313" key="2">
    <source>
        <dbReference type="Proteomes" id="UP001062846"/>
    </source>
</evidence>
<dbReference type="EMBL" id="CM046395">
    <property type="protein sequence ID" value="KAI8542998.1"/>
    <property type="molecule type" value="Genomic_DNA"/>
</dbReference>
<keyword evidence="2" id="KW-1185">Reference proteome</keyword>
<protein>
    <submittedName>
        <fullName evidence="1">Uncharacterized protein</fullName>
    </submittedName>
</protein>
<evidence type="ECO:0000313" key="1">
    <source>
        <dbReference type="EMBL" id="KAI8542998.1"/>
    </source>
</evidence>
<organism evidence="1 2">
    <name type="scientific">Rhododendron molle</name>
    <name type="common">Chinese azalea</name>
    <name type="synonym">Azalea mollis</name>
    <dbReference type="NCBI Taxonomy" id="49168"/>
    <lineage>
        <taxon>Eukaryota</taxon>
        <taxon>Viridiplantae</taxon>
        <taxon>Streptophyta</taxon>
        <taxon>Embryophyta</taxon>
        <taxon>Tracheophyta</taxon>
        <taxon>Spermatophyta</taxon>
        <taxon>Magnoliopsida</taxon>
        <taxon>eudicotyledons</taxon>
        <taxon>Gunneridae</taxon>
        <taxon>Pentapetalae</taxon>
        <taxon>asterids</taxon>
        <taxon>Ericales</taxon>
        <taxon>Ericaceae</taxon>
        <taxon>Ericoideae</taxon>
        <taxon>Rhodoreae</taxon>
        <taxon>Rhododendron</taxon>
    </lineage>
</organism>
<proteinExistence type="predicted"/>
<accession>A0ACC0MRR3</accession>